<feature type="compositionally biased region" description="Polar residues" evidence="5">
    <location>
        <begin position="511"/>
        <end position="520"/>
    </location>
</feature>
<evidence type="ECO:0000256" key="2">
    <source>
        <dbReference type="ARBA" id="ARBA00022679"/>
    </source>
</evidence>
<evidence type="ECO:0000256" key="1">
    <source>
        <dbReference type="ARBA" id="ARBA00007374"/>
    </source>
</evidence>
<dbReference type="GO" id="GO:0046854">
    <property type="term" value="P:phosphatidylinositol phosphate biosynthetic process"/>
    <property type="evidence" value="ECO:0007669"/>
    <property type="project" value="TreeGrafter"/>
</dbReference>
<dbReference type="EC" id="2.7.-.-" evidence="4"/>
<dbReference type="GO" id="GO:0000824">
    <property type="term" value="F:inositol-1,4,5,6-tetrakisphosphate 3-kinase activity"/>
    <property type="evidence" value="ECO:0007669"/>
    <property type="project" value="TreeGrafter"/>
</dbReference>
<feature type="compositionally biased region" description="Polar residues" evidence="5">
    <location>
        <begin position="863"/>
        <end position="877"/>
    </location>
</feature>
<feature type="compositionally biased region" description="Polar residues" evidence="5">
    <location>
        <begin position="365"/>
        <end position="374"/>
    </location>
</feature>
<dbReference type="GO" id="GO:0005634">
    <property type="term" value="C:nucleus"/>
    <property type="evidence" value="ECO:0007669"/>
    <property type="project" value="TreeGrafter"/>
</dbReference>
<feature type="compositionally biased region" description="Basic and acidic residues" evidence="5">
    <location>
        <begin position="179"/>
        <end position="193"/>
    </location>
</feature>
<dbReference type="GO" id="GO:0032958">
    <property type="term" value="P:inositol phosphate biosynthetic process"/>
    <property type="evidence" value="ECO:0007669"/>
    <property type="project" value="InterPro"/>
</dbReference>
<feature type="compositionally biased region" description="Polar residues" evidence="5">
    <location>
        <begin position="62"/>
        <end position="80"/>
    </location>
</feature>
<dbReference type="STRING" id="1314776.A0A166CMU2"/>
<keyword evidence="7" id="KW-1185">Reference proteome</keyword>
<feature type="compositionally biased region" description="Polar residues" evidence="5">
    <location>
        <begin position="530"/>
        <end position="541"/>
    </location>
</feature>
<feature type="compositionally biased region" description="Pro residues" evidence="5">
    <location>
        <begin position="303"/>
        <end position="312"/>
    </location>
</feature>
<dbReference type="Gene3D" id="3.30.470.160">
    <property type="entry name" value="Inositol polyphosphate kinase"/>
    <property type="match status" value="1"/>
</dbReference>
<feature type="compositionally biased region" description="Basic and acidic residues" evidence="5">
    <location>
        <begin position="672"/>
        <end position="682"/>
    </location>
</feature>
<accession>A0A166CMU2</accession>
<feature type="region of interest" description="Disordered" evidence="5">
    <location>
        <begin position="598"/>
        <end position="693"/>
    </location>
</feature>
<feature type="compositionally biased region" description="Polar residues" evidence="5">
    <location>
        <begin position="136"/>
        <end position="165"/>
    </location>
</feature>
<evidence type="ECO:0000256" key="4">
    <source>
        <dbReference type="RuleBase" id="RU363090"/>
    </source>
</evidence>
<feature type="compositionally biased region" description="Acidic residues" evidence="5">
    <location>
        <begin position="345"/>
        <end position="361"/>
    </location>
</feature>
<dbReference type="InterPro" id="IPR005522">
    <property type="entry name" value="IPK"/>
</dbReference>
<feature type="compositionally biased region" description="Polar residues" evidence="5">
    <location>
        <begin position="647"/>
        <end position="661"/>
    </location>
</feature>
<sequence>MPVPQSASHSSASIAEPNVLNVPAHRLPRKPLTQPGVISHWTDEILADHVLVPEPHLRKQSAPRNRTPSLTSASSSTNVPQLPYPPSVSPSKPMSLSRHPSTSSPRPSQHHQSSSSATNKGRKVAASLQLFKETEQSNNDDAPSSAIYTRPSSSLARRKQSTPSPAMQVGETQFFKRAAWPDRENVPIWRDKSAAAIGRLRDQSPSPPDHGDSDPEWESREEDRVAPRRGTQGWNGNRGRPLQRGLSWDQHQSDQTYVEEDPPPPSLPFPTRTDASTRIYPSPSPSSSRTPPSRSIPTLPDNVPEPSPPPLNDSPRSPSSPLRPARSAISTRHPITPWSMSPTDSESDLDGYEEGSEDEAESVFSAATDSSSPAYTPPVTTLPDDTLVPVRTVESSEPGHEGLEVDNMMGSMGIADWENELFQQRLPHVPLRPFRNQVGGHSAIYKFTRRAVCKPLVSRENLFYEAVEREAPPLLGFIPRYLGVMLVNYRKVRRHSDANGISIAPEHTPPNGASSDNTNPTPRPPIHKSATYQGVSKSPFESITGPEHENKDNDETDSEMPEVVLDRNRHIVPEWMLRGRSGRAQGTSRLQALRRAGLGGTASSPDLAWGQRSPPSLRHSTSTLPPYSGLPNADGNGVVEEGRGTPTRPNSPEQGSPNSRSVKFLQSHPRSLRSEDEEHTWSDHPQLSHSSIFGGTGSTMVNMKLKDHVFGAIFRRLQRRAHGIVRTEDEGDQHDSHSHSHSRFHRLRNKPSRRMRGMTDAGVQEEDEAATGGNGTAGAGGANGLRRVQSDTHIPHPIHMNGHGHGHGGLTEDRGPIVGRRRSQSRSPSDKADTDSIFQFETSDKAFPDHPIDPRHALHPHQTLHQGQTHPESSTLFSQPPTRRSRSRSLGPPIRLRTPSHSQNALRRTETLIQPNPNERQHASGYGTSQYSGSVSRQEHFILMEDLTGKHKYPCVLDLKMGTRQYGIDATPTKKKSQRKKCDRTTSRTLGVRICGMQVWNRTTQSYVTQNKYTGRDIRTEEFSSVLASFLHDGERLLVHHIPVLLQKLYALARIIYRLKGYRFYGCSLLFIYDGDHDAQEHFRSLSESIASRPKRSQSIGRHSERSEHKLNVNTLRRCQSEDVLAGPVVKSLHRGRRKRGELVIRIVDFAHTTTGHDYLPAPSGLNLTSMPELSSGKGYEAAMDPETGLLYARFPPHHPEQPDLGFLYGLKNLASALEHIWDDERTKRFKASRFSPTAAPEQLGVLNAEGKEIFDVIFGSRGRPGEIDPGMISS</sequence>
<feature type="region of interest" description="Disordered" evidence="5">
    <location>
        <begin position="1"/>
        <end position="32"/>
    </location>
</feature>
<reference evidence="6 7" key="1">
    <citation type="journal article" date="2016" name="Mol. Biol. Evol.">
        <title>Comparative Genomics of Early-Diverging Mushroom-Forming Fungi Provides Insights into the Origins of Lignocellulose Decay Capabilities.</title>
        <authorList>
            <person name="Nagy L.G."/>
            <person name="Riley R."/>
            <person name="Tritt A."/>
            <person name="Adam C."/>
            <person name="Daum C."/>
            <person name="Floudas D."/>
            <person name="Sun H."/>
            <person name="Yadav J.S."/>
            <person name="Pangilinan J."/>
            <person name="Larsson K.H."/>
            <person name="Matsuura K."/>
            <person name="Barry K."/>
            <person name="Labutti K."/>
            <person name="Kuo R."/>
            <person name="Ohm R.A."/>
            <person name="Bhattacharya S.S."/>
            <person name="Shirouzu T."/>
            <person name="Yoshinaga Y."/>
            <person name="Martin F.M."/>
            <person name="Grigoriev I.V."/>
            <person name="Hibbett D.S."/>
        </authorList>
    </citation>
    <scope>NUCLEOTIDE SEQUENCE [LARGE SCALE GENOMIC DNA]</scope>
    <source>
        <strain evidence="6 7">HHB10207 ss-3</strain>
    </source>
</reference>
<feature type="compositionally biased region" description="Gly residues" evidence="5">
    <location>
        <begin position="772"/>
        <end position="783"/>
    </location>
</feature>
<dbReference type="GO" id="GO:0008440">
    <property type="term" value="F:inositol-1,4,5-trisphosphate 3-kinase activity"/>
    <property type="evidence" value="ECO:0007669"/>
    <property type="project" value="TreeGrafter"/>
</dbReference>
<feature type="compositionally biased region" description="Basic residues" evidence="5">
    <location>
        <begin position="739"/>
        <end position="756"/>
    </location>
</feature>
<feature type="compositionally biased region" description="Polar residues" evidence="5">
    <location>
        <begin position="899"/>
        <end position="918"/>
    </location>
</feature>
<feature type="region of interest" description="Disordered" evidence="5">
    <location>
        <begin position="56"/>
        <end position="385"/>
    </location>
</feature>
<evidence type="ECO:0000256" key="5">
    <source>
        <dbReference type="SAM" id="MobiDB-lite"/>
    </source>
</evidence>
<organism evidence="6 7">
    <name type="scientific">Sistotremastrum suecicum HHB10207 ss-3</name>
    <dbReference type="NCBI Taxonomy" id="1314776"/>
    <lineage>
        <taxon>Eukaryota</taxon>
        <taxon>Fungi</taxon>
        <taxon>Dikarya</taxon>
        <taxon>Basidiomycota</taxon>
        <taxon>Agaricomycotina</taxon>
        <taxon>Agaricomycetes</taxon>
        <taxon>Sistotremastrales</taxon>
        <taxon>Sistotremastraceae</taxon>
        <taxon>Sistotremastrum</taxon>
    </lineage>
</organism>
<feature type="compositionally biased region" description="Low complexity" evidence="5">
    <location>
        <begin position="276"/>
        <end position="302"/>
    </location>
</feature>
<evidence type="ECO:0000313" key="7">
    <source>
        <dbReference type="Proteomes" id="UP000076798"/>
    </source>
</evidence>
<feature type="compositionally biased region" description="Basic and acidic residues" evidence="5">
    <location>
        <begin position="726"/>
        <end position="738"/>
    </location>
</feature>
<feature type="compositionally biased region" description="Low complexity" evidence="5">
    <location>
        <begin position="878"/>
        <end position="897"/>
    </location>
</feature>
<dbReference type="InterPro" id="IPR038286">
    <property type="entry name" value="IPK_sf"/>
</dbReference>
<dbReference type="SUPFAM" id="SSF56104">
    <property type="entry name" value="SAICAR synthase-like"/>
    <property type="match status" value="1"/>
</dbReference>
<dbReference type="Pfam" id="PF03770">
    <property type="entry name" value="IPK"/>
    <property type="match status" value="1"/>
</dbReference>
<keyword evidence="2 4" id="KW-0808">Transferase</keyword>
<feature type="region of interest" description="Disordered" evidence="5">
    <location>
        <begin position="726"/>
        <end position="932"/>
    </location>
</feature>
<dbReference type="OrthoDB" id="2573163at2759"/>
<dbReference type="GO" id="GO:0005737">
    <property type="term" value="C:cytoplasm"/>
    <property type="evidence" value="ECO:0007669"/>
    <property type="project" value="TreeGrafter"/>
</dbReference>
<protein>
    <recommendedName>
        <fullName evidence="4">Kinase</fullName>
        <ecNumber evidence="4">2.7.-.-</ecNumber>
    </recommendedName>
</protein>
<feature type="compositionally biased region" description="Basic and acidic residues" evidence="5">
    <location>
        <begin position="209"/>
        <end position="226"/>
    </location>
</feature>
<name>A0A166CMU2_9AGAM</name>
<feature type="compositionally biased region" description="Polar residues" evidence="5">
    <location>
        <begin position="683"/>
        <end position="693"/>
    </location>
</feature>
<dbReference type="PANTHER" id="PTHR12400">
    <property type="entry name" value="INOSITOL POLYPHOSPHATE KINASE"/>
    <property type="match status" value="1"/>
</dbReference>
<feature type="compositionally biased region" description="Polar residues" evidence="5">
    <location>
        <begin position="1"/>
        <end position="13"/>
    </location>
</feature>
<dbReference type="AlphaFoldDB" id="A0A166CMU2"/>
<dbReference type="Proteomes" id="UP000076798">
    <property type="component" value="Unassembled WGS sequence"/>
</dbReference>
<feature type="compositionally biased region" description="Low complexity" evidence="5">
    <location>
        <begin position="95"/>
        <end position="116"/>
    </location>
</feature>
<gene>
    <name evidence="6" type="ORF">SISSUDRAFT_829652</name>
</gene>
<evidence type="ECO:0000313" key="6">
    <source>
        <dbReference type="EMBL" id="KZT37632.1"/>
    </source>
</evidence>
<feature type="region of interest" description="Disordered" evidence="5">
    <location>
        <begin position="500"/>
        <end position="560"/>
    </location>
</feature>
<dbReference type="EMBL" id="KV428079">
    <property type="protein sequence ID" value="KZT37632.1"/>
    <property type="molecule type" value="Genomic_DNA"/>
</dbReference>
<feature type="compositionally biased region" description="Low complexity" evidence="5">
    <location>
        <begin position="313"/>
        <end position="324"/>
    </location>
</feature>
<proteinExistence type="inferred from homology"/>
<keyword evidence="3 4" id="KW-0418">Kinase</keyword>
<feature type="compositionally biased region" description="Basic and acidic residues" evidence="5">
    <location>
        <begin position="842"/>
        <end position="856"/>
    </location>
</feature>
<dbReference type="PANTHER" id="PTHR12400:SF21">
    <property type="entry name" value="KINASE"/>
    <property type="match status" value="1"/>
</dbReference>
<comment type="similarity">
    <text evidence="1 4">Belongs to the inositol phosphokinase (IPK) family.</text>
</comment>
<evidence type="ECO:0000256" key="3">
    <source>
        <dbReference type="ARBA" id="ARBA00022777"/>
    </source>
</evidence>